<dbReference type="Gene3D" id="1.20.1250.20">
    <property type="entry name" value="MFS general substrate transporter like domains"/>
    <property type="match status" value="1"/>
</dbReference>
<feature type="transmembrane region" description="Helical" evidence="8">
    <location>
        <begin position="246"/>
        <end position="264"/>
    </location>
</feature>
<comment type="function">
    <text evidence="1">Resistance to tetracycline by an active tetracycline efflux. This is an energy-dependent process that decreases the accumulation of the antibiotic in whole cells. This protein functions as a metal-tetracycline/H(+) antiporter.</text>
</comment>
<dbReference type="Proteomes" id="UP000195840">
    <property type="component" value="Unassembled WGS sequence"/>
</dbReference>
<accession>A0A0T9LES7</accession>
<dbReference type="PROSITE" id="PS00216">
    <property type="entry name" value="SUGAR_TRANSPORT_1"/>
    <property type="match status" value="1"/>
</dbReference>
<feature type="transmembrane region" description="Helical" evidence="8">
    <location>
        <begin position="366"/>
        <end position="385"/>
    </location>
</feature>
<dbReference type="PROSITE" id="PS50850">
    <property type="entry name" value="MFS"/>
    <property type="match status" value="1"/>
</dbReference>
<dbReference type="InterPro" id="IPR005829">
    <property type="entry name" value="Sugar_transporter_CS"/>
</dbReference>
<dbReference type="InterPro" id="IPR011701">
    <property type="entry name" value="MFS"/>
</dbReference>
<reference evidence="10 12" key="1">
    <citation type="submission" date="2015-03" db="EMBL/GenBank/DDBJ databases">
        <authorList>
            <person name="Murphy D."/>
        </authorList>
    </citation>
    <scope>NUCLEOTIDE SEQUENCE [LARGE SCALE GENOMIC DNA]</scope>
    <source>
        <strain evidence="10 12">FCF326</strain>
    </source>
</reference>
<feature type="transmembrane region" description="Helical" evidence="8">
    <location>
        <begin position="276"/>
        <end position="295"/>
    </location>
</feature>
<feature type="domain" description="Major facilitator superfamily (MFS) profile" evidence="9">
    <location>
        <begin position="4"/>
        <end position="391"/>
    </location>
</feature>
<dbReference type="RefSeq" id="WP_050119636.1">
    <property type="nucleotide sequence ID" value="NZ_CABMLW010000006.1"/>
</dbReference>
<evidence type="ECO:0000256" key="5">
    <source>
        <dbReference type="ARBA" id="ARBA00022692"/>
    </source>
</evidence>
<comment type="subcellular location">
    <subcellularLocation>
        <location evidence="2">Endomembrane system</location>
        <topology evidence="2">Multi-pass membrane protein</topology>
    </subcellularLocation>
</comment>
<evidence type="ECO:0000256" key="8">
    <source>
        <dbReference type="SAM" id="Phobius"/>
    </source>
</evidence>
<reference evidence="11 13" key="2">
    <citation type="submission" date="2017-05" db="EMBL/GenBank/DDBJ databases">
        <title>Whole genome sequencing of Yersinia kristensenii.</title>
        <authorList>
            <person name="Campioni F."/>
        </authorList>
    </citation>
    <scope>NUCLEOTIDE SEQUENCE [LARGE SCALE GENOMIC DNA]</scope>
    <source>
        <strain evidence="11 13">CFSAN060538</strain>
    </source>
</reference>
<keyword evidence="6 8" id="KW-1133">Transmembrane helix</keyword>
<feature type="transmembrane region" description="Helical" evidence="8">
    <location>
        <begin position="301"/>
        <end position="322"/>
    </location>
</feature>
<evidence type="ECO:0000313" key="13">
    <source>
        <dbReference type="Proteomes" id="UP000195840"/>
    </source>
</evidence>
<evidence type="ECO:0000256" key="3">
    <source>
        <dbReference type="ARBA" id="ARBA00007520"/>
    </source>
</evidence>
<dbReference type="CDD" id="cd17388">
    <property type="entry name" value="MFS_TetA"/>
    <property type="match status" value="1"/>
</dbReference>
<dbReference type="Proteomes" id="UP000045824">
    <property type="component" value="Unassembled WGS sequence"/>
</dbReference>
<feature type="transmembrane region" description="Helical" evidence="8">
    <location>
        <begin position="159"/>
        <end position="179"/>
    </location>
</feature>
<dbReference type="InterPro" id="IPR020846">
    <property type="entry name" value="MFS_dom"/>
</dbReference>
<dbReference type="AlphaFoldDB" id="A0A0T9LES7"/>
<evidence type="ECO:0000256" key="7">
    <source>
        <dbReference type="ARBA" id="ARBA00023136"/>
    </source>
</evidence>
<evidence type="ECO:0000256" key="2">
    <source>
        <dbReference type="ARBA" id="ARBA00004127"/>
    </source>
</evidence>
<comment type="similarity">
    <text evidence="3">Belongs to the major facilitator superfamily. TCR/Tet family.</text>
</comment>
<keyword evidence="13" id="KW-1185">Reference proteome</keyword>
<evidence type="ECO:0000313" key="11">
    <source>
        <dbReference type="EMBL" id="OVZ82929.1"/>
    </source>
</evidence>
<keyword evidence="4" id="KW-0813">Transport</keyword>
<name>A0A0T9LES7_YERKR</name>
<evidence type="ECO:0000256" key="4">
    <source>
        <dbReference type="ARBA" id="ARBA00022448"/>
    </source>
</evidence>
<feature type="transmembrane region" description="Helical" evidence="8">
    <location>
        <begin position="73"/>
        <end position="92"/>
    </location>
</feature>
<dbReference type="EMBL" id="CPYI01000009">
    <property type="protein sequence ID" value="CNE86776.1"/>
    <property type="molecule type" value="Genomic_DNA"/>
</dbReference>
<dbReference type="PRINTS" id="PR01035">
    <property type="entry name" value="TCRTETA"/>
</dbReference>
<dbReference type="InterPro" id="IPR036259">
    <property type="entry name" value="MFS_trans_sf"/>
</dbReference>
<dbReference type="PANTHER" id="PTHR23504:SF15">
    <property type="entry name" value="MAJOR FACILITATOR SUPERFAMILY (MFS) PROFILE DOMAIN-CONTAINING PROTEIN"/>
    <property type="match status" value="1"/>
</dbReference>
<feature type="transmembrane region" description="Helical" evidence="8">
    <location>
        <begin position="39"/>
        <end position="61"/>
    </location>
</feature>
<dbReference type="EMBL" id="NHOG01000004">
    <property type="protein sequence ID" value="OVZ82929.1"/>
    <property type="molecule type" value="Genomic_DNA"/>
</dbReference>
<protein>
    <submittedName>
        <fullName evidence="10">Putative transporter</fullName>
    </submittedName>
    <submittedName>
        <fullName evidence="11">TetA family tetracycline resistance MFS efflux pump</fullName>
    </submittedName>
</protein>
<gene>
    <name evidence="10" type="primary">yajR_2</name>
    <name evidence="11" type="ORF">CBW52_03505</name>
    <name evidence="10" type="ORF">ERS008491_02467</name>
</gene>
<dbReference type="InterPro" id="IPR001958">
    <property type="entry name" value="Tet-R_TetA/multi-R_MdtG-like"/>
</dbReference>
<dbReference type="Pfam" id="PF07690">
    <property type="entry name" value="MFS_1"/>
    <property type="match status" value="2"/>
</dbReference>
<keyword evidence="7 8" id="KW-0472">Membrane</keyword>
<evidence type="ECO:0000259" key="9">
    <source>
        <dbReference type="PROSITE" id="PS50850"/>
    </source>
</evidence>
<feature type="transmembrane region" description="Helical" evidence="8">
    <location>
        <begin position="98"/>
        <end position="119"/>
    </location>
</feature>
<feature type="transmembrane region" description="Helical" evidence="8">
    <location>
        <begin position="209"/>
        <end position="234"/>
    </location>
</feature>
<dbReference type="PANTHER" id="PTHR23504">
    <property type="entry name" value="MAJOR FACILITATOR SUPERFAMILY DOMAIN-CONTAINING PROTEIN 10"/>
    <property type="match status" value="1"/>
</dbReference>
<evidence type="ECO:0000256" key="6">
    <source>
        <dbReference type="ARBA" id="ARBA00022989"/>
    </source>
</evidence>
<evidence type="ECO:0000313" key="10">
    <source>
        <dbReference type="EMBL" id="CNE86776.1"/>
    </source>
</evidence>
<keyword evidence="5 8" id="KW-0812">Transmembrane</keyword>
<proteinExistence type="inferred from homology"/>
<organism evidence="10 12">
    <name type="scientific">Yersinia kristensenii</name>
    <dbReference type="NCBI Taxonomy" id="28152"/>
    <lineage>
        <taxon>Bacteria</taxon>
        <taxon>Pseudomonadati</taxon>
        <taxon>Pseudomonadota</taxon>
        <taxon>Gammaproteobacteria</taxon>
        <taxon>Enterobacterales</taxon>
        <taxon>Yersiniaceae</taxon>
        <taxon>Yersinia</taxon>
    </lineage>
</organism>
<evidence type="ECO:0000256" key="1">
    <source>
        <dbReference type="ARBA" id="ARBA00003279"/>
    </source>
</evidence>
<feature type="transmembrane region" description="Helical" evidence="8">
    <location>
        <begin position="334"/>
        <end position="360"/>
    </location>
</feature>
<evidence type="ECO:0000313" key="12">
    <source>
        <dbReference type="Proteomes" id="UP000045824"/>
    </source>
</evidence>
<dbReference type="GO" id="GO:0022857">
    <property type="term" value="F:transmembrane transporter activity"/>
    <property type="evidence" value="ECO:0007669"/>
    <property type="project" value="InterPro"/>
</dbReference>
<sequence length="395" mass="42341">MNKPLVIIFATICLDAVGIGLIFPILPRLLTEVTHSQNIAPYIGIMTALYALIQFIFAPVLGALSDNLGRRPVLLISLAGAAINYVIMAFAPQLWMLLLGRAIAGLTSANISVAMAYITDISHEDTRARRFGLFNAMFGIGFIIGPVLGGLLGDYWLRLPFIAAAVLNVCNLLLALFILPESHTPTRQKINIAALNPLRPLRWALSMKGLLPITLVFLILSATGEVYATCWALWGFDTFQWNGLWIGLSLGAFGVCQALTQALLPGPATKLLGERGAVLFGIACACIALFMLAFATQSWVVFAIMPIFALGGIGTPALQALATRQVNSAQQGQFQGVLASAVSLATIIGPLTFSTIYFVVQSEWPGAIWLSVIILYAIAVPLVILGTRTSRSLQS</sequence>
<dbReference type="GO" id="GO:0005886">
    <property type="term" value="C:plasma membrane"/>
    <property type="evidence" value="ECO:0007669"/>
    <property type="project" value="UniProtKB-SubCell"/>
</dbReference>
<dbReference type="SUPFAM" id="SSF103473">
    <property type="entry name" value="MFS general substrate transporter"/>
    <property type="match status" value="1"/>
</dbReference>
<feature type="transmembrane region" description="Helical" evidence="8">
    <location>
        <begin position="7"/>
        <end position="27"/>
    </location>
</feature>
<feature type="transmembrane region" description="Helical" evidence="8">
    <location>
        <begin position="131"/>
        <end position="153"/>
    </location>
</feature>